<dbReference type="GO" id="GO:0005737">
    <property type="term" value="C:cytoplasm"/>
    <property type="evidence" value="ECO:0007669"/>
    <property type="project" value="UniProtKB-SubCell"/>
</dbReference>
<dbReference type="Proteomes" id="UP000095247">
    <property type="component" value="Unassembled WGS sequence"/>
</dbReference>
<comment type="similarity">
    <text evidence="14">Belongs to the ABC transporter superfamily. UvrA family.</text>
</comment>
<evidence type="ECO:0000256" key="12">
    <source>
        <dbReference type="ARBA" id="ARBA00023125"/>
    </source>
</evidence>
<evidence type="ECO:0000256" key="11">
    <source>
        <dbReference type="ARBA" id="ARBA00022881"/>
    </source>
</evidence>
<evidence type="ECO:0000256" key="1">
    <source>
        <dbReference type="ARBA" id="ARBA00004496"/>
    </source>
</evidence>
<organism evidence="18 19">
    <name type="scientific">Brachyspira hampsonii</name>
    <dbReference type="NCBI Taxonomy" id="1287055"/>
    <lineage>
        <taxon>Bacteria</taxon>
        <taxon>Pseudomonadati</taxon>
        <taxon>Spirochaetota</taxon>
        <taxon>Spirochaetia</taxon>
        <taxon>Brachyspirales</taxon>
        <taxon>Brachyspiraceae</taxon>
        <taxon>Brachyspira</taxon>
    </lineage>
</organism>
<evidence type="ECO:0000256" key="15">
    <source>
        <dbReference type="ARBA" id="ARBA00039316"/>
    </source>
</evidence>
<evidence type="ECO:0000256" key="8">
    <source>
        <dbReference type="ARBA" id="ARBA00022771"/>
    </source>
</evidence>
<dbReference type="PROSITE" id="PS00211">
    <property type="entry name" value="ABC_TRANSPORTER_1"/>
    <property type="match status" value="4"/>
</dbReference>
<evidence type="ECO:0000313" key="19">
    <source>
        <dbReference type="Proteomes" id="UP000095247"/>
    </source>
</evidence>
<dbReference type="InterPro" id="IPR041552">
    <property type="entry name" value="UvrA_DNA-bd"/>
</dbReference>
<keyword evidence="7" id="KW-0228">DNA excision</keyword>
<name>A0A1E5NC50_9SPIR</name>
<feature type="domain" description="ABC transporter" evidence="17">
    <location>
        <begin position="1614"/>
        <end position="1937"/>
    </location>
</feature>
<dbReference type="Gene3D" id="1.10.8.280">
    <property type="entry name" value="ABC transporter ATPase domain-like"/>
    <property type="match status" value="2"/>
</dbReference>
<feature type="domain" description="ABC transporter" evidence="17">
    <location>
        <begin position="642"/>
        <end position="974"/>
    </location>
</feature>
<evidence type="ECO:0000256" key="5">
    <source>
        <dbReference type="ARBA" id="ARBA00022741"/>
    </source>
</evidence>
<dbReference type="Pfam" id="PF17760">
    <property type="entry name" value="UvrA_inter"/>
    <property type="match status" value="2"/>
</dbReference>
<keyword evidence="6" id="KW-0227">DNA damage</keyword>
<dbReference type="NCBIfam" id="TIGR00630">
    <property type="entry name" value="uvra"/>
    <property type="match status" value="2"/>
</dbReference>
<evidence type="ECO:0000256" key="2">
    <source>
        <dbReference type="ARBA" id="ARBA00022490"/>
    </source>
</evidence>
<dbReference type="Pfam" id="PF17755">
    <property type="entry name" value="UvrA_DNA-bind"/>
    <property type="match status" value="1"/>
</dbReference>
<evidence type="ECO:0000256" key="3">
    <source>
        <dbReference type="ARBA" id="ARBA00022723"/>
    </source>
</evidence>
<dbReference type="NCBIfam" id="NF001503">
    <property type="entry name" value="PRK00349.1"/>
    <property type="match status" value="1"/>
</dbReference>
<dbReference type="GO" id="GO:0006289">
    <property type="term" value="P:nucleotide-excision repair"/>
    <property type="evidence" value="ECO:0007669"/>
    <property type="project" value="InterPro"/>
</dbReference>
<keyword evidence="10" id="KW-0067">ATP-binding</keyword>
<gene>
    <name evidence="18" type="ORF">BFL38_02920</name>
</gene>
<dbReference type="CDD" id="cd03271">
    <property type="entry name" value="ABC_UvrA_II"/>
    <property type="match status" value="1"/>
</dbReference>
<evidence type="ECO:0000256" key="10">
    <source>
        <dbReference type="ARBA" id="ARBA00022840"/>
    </source>
</evidence>
<dbReference type="SMART" id="SM00382">
    <property type="entry name" value="AAA"/>
    <property type="match status" value="2"/>
</dbReference>
<dbReference type="InterPro" id="IPR027417">
    <property type="entry name" value="P-loop_NTPase"/>
</dbReference>
<dbReference type="SUPFAM" id="SSF52540">
    <property type="entry name" value="P-loop containing nucleoside triphosphate hydrolases"/>
    <property type="match status" value="4"/>
</dbReference>
<dbReference type="GO" id="GO:0016887">
    <property type="term" value="F:ATP hydrolysis activity"/>
    <property type="evidence" value="ECO:0007669"/>
    <property type="project" value="InterPro"/>
</dbReference>
<evidence type="ECO:0000313" key="18">
    <source>
        <dbReference type="EMBL" id="OEJ13713.1"/>
    </source>
</evidence>
<evidence type="ECO:0000256" key="14">
    <source>
        <dbReference type="ARBA" id="ARBA00038000"/>
    </source>
</evidence>
<dbReference type="PANTHER" id="PTHR43152:SF1">
    <property type="entry name" value="UVRA PROTEIN"/>
    <property type="match status" value="1"/>
</dbReference>
<dbReference type="RefSeq" id="WP_069727022.1">
    <property type="nucleotide sequence ID" value="NZ_MDCO01000012.1"/>
</dbReference>
<dbReference type="GO" id="GO:0003677">
    <property type="term" value="F:DNA binding"/>
    <property type="evidence" value="ECO:0007669"/>
    <property type="project" value="UniProtKB-KW"/>
</dbReference>
<keyword evidence="13" id="KW-0234">DNA repair</keyword>
<dbReference type="GO" id="GO:0004518">
    <property type="term" value="F:nuclease activity"/>
    <property type="evidence" value="ECO:0007669"/>
    <property type="project" value="UniProtKB-KW"/>
</dbReference>
<evidence type="ECO:0000256" key="4">
    <source>
        <dbReference type="ARBA" id="ARBA00022737"/>
    </source>
</evidence>
<dbReference type="EMBL" id="MDCO01000012">
    <property type="protein sequence ID" value="OEJ13713.1"/>
    <property type="molecule type" value="Genomic_DNA"/>
</dbReference>
<keyword evidence="5" id="KW-0547">Nucleotide-binding</keyword>
<dbReference type="Gene3D" id="3.40.50.300">
    <property type="entry name" value="P-loop containing nucleotide triphosphate hydrolases"/>
    <property type="match status" value="4"/>
</dbReference>
<protein>
    <recommendedName>
        <fullName evidence="15">UvrABC system protein A</fullName>
    </recommendedName>
    <alternativeName>
        <fullName evidence="16">Excinuclease ABC subunit A</fullName>
    </alternativeName>
</protein>
<dbReference type="InterPro" id="IPR013815">
    <property type="entry name" value="ATP_grasp_subdomain_1"/>
</dbReference>
<evidence type="ECO:0000256" key="7">
    <source>
        <dbReference type="ARBA" id="ARBA00022769"/>
    </source>
</evidence>
<dbReference type="Gene3D" id="3.30.1490.20">
    <property type="entry name" value="ATP-grasp fold, A domain"/>
    <property type="match status" value="2"/>
</dbReference>
<accession>A0A1E5NC50</accession>
<comment type="caution">
    <text evidence="18">The sequence shown here is derived from an EMBL/GenBank/DDBJ whole genome shotgun (WGS) entry which is preliminary data.</text>
</comment>
<comment type="subcellular location">
    <subcellularLocation>
        <location evidence="1">Cytoplasm</location>
    </subcellularLocation>
</comment>
<dbReference type="InterPro" id="IPR003439">
    <property type="entry name" value="ABC_transporter-like_ATP-bd"/>
</dbReference>
<keyword evidence="9" id="KW-0862">Zinc</keyword>
<dbReference type="Gene3D" id="1.20.1580.10">
    <property type="entry name" value="ABC transporter ATPase like domain"/>
    <property type="match status" value="4"/>
</dbReference>
<keyword evidence="12" id="KW-0238">DNA-binding</keyword>
<reference evidence="18 19" key="1">
    <citation type="submission" date="2016-08" db="EMBL/GenBank/DDBJ databases">
        <title>Characterization and recognition of Brachyspira hampsonii sp. nov., a novel intestinal spirochete that is pathogenic to pigs.</title>
        <authorList>
            <person name="Mirajkar N."/>
            <person name="La T."/>
            <person name="Phillips N."/>
            <person name="Hampson D."/>
            <person name="Gebhart C."/>
        </authorList>
    </citation>
    <scope>NUCLEOTIDE SEQUENCE [LARGE SCALE GENOMIC DNA]</scope>
    <source>
        <strain evidence="18 19">P280/1</strain>
    </source>
</reference>
<dbReference type="GO" id="GO:0008270">
    <property type="term" value="F:zinc ion binding"/>
    <property type="evidence" value="ECO:0007669"/>
    <property type="project" value="UniProtKB-KW"/>
</dbReference>
<evidence type="ECO:0000256" key="6">
    <source>
        <dbReference type="ARBA" id="ARBA00022763"/>
    </source>
</evidence>
<dbReference type="InterPro" id="IPR017871">
    <property type="entry name" value="ABC_transporter-like_CS"/>
</dbReference>
<keyword evidence="3" id="KW-0479">Metal-binding</keyword>
<dbReference type="PROSITE" id="PS50893">
    <property type="entry name" value="ABC_TRANSPORTER_2"/>
    <property type="match status" value="2"/>
</dbReference>
<keyword evidence="11" id="KW-0267">Excision nuclease</keyword>
<proteinExistence type="inferred from homology"/>
<dbReference type="InterPro" id="IPR003593">
    <property type="entry name" value="AAA+_ATPase"/>
</dbReference>
<dbReference type="GO" id="GO:0009380">
    <property type="term" value="C:excinuclease repair complex"/>
    <property type="evidence" value="ECO:0007669"/>
    <property type="project" value="InterPro"/>
</dbReference>
<sequence length="1942" mass="218485">MANNSIEIRGAKEHNLKNISLSIPHKTLTTLTGVSGSGKSSLAFDTIFKEGQRRYLESLSAYARQFLGVMAKADVEHIEGLSPTISIDQKSVNKNPRSTVGTVTEIYDFFRLIFARLGVPYCSKCGHKISKQSEDQIAHSVLREFAEKRILVLAPIVRDRKGEYRKEIEEVKLAGYPRIRIDNIVYKFDEDEIPELKRYEKHTLEIVIDRIKVEDKYLSRITDDIERAIRITKGLVAFYEEHEKSNEAIEVNNDIEIPETNEVDTKAKKKKIKMSKQFEIDKYYKLYTTERSCANCGHSIADIEPNLFSFNNPMGACTVCGGLGVEHVFTEKHIVRDENLNIYDGALSCFVDDHIGFDMEYGIDELEVIAKTYKIDLKKPWKDLTKTEKKYLLYGTDKEVKWRKRFWYHSKLVEERVPGILDRLKYDYETYKNSYYANFMDEVECPKCNGKRINEDALSVKFNGKTIADFSSMTIEDLYDYFTKLKLKPNEEIIGAPIVKEIIYRLTFLVKVGLTYLTVERSSPTLSGGESQRIRLASQIGSGLEGVLYVLDEPSIGLHQSDNKKLIESLKTLRDKNNTVIVVEHDKETMEESDFLIDIGPNAGVNGGEVVGIGDYEEFLKSDRSYTAKYLRGDDDIEIPKIRRDGNGKFLKVIGANQFNLKNIDVEFPLGLFIVVTGLSGSGKSTLVENILMRALHNHFYGKTLTAGSHEKIEGLENIDKVIEVDQSPIGRTPRSNPATYTKVLSPIRDLFAATKLAKMRGYDKGRFSFNVKTGRCPTCEGAGVIELEMQFLSNVLVPCEECGGKRFNAETLDVKYKDKTIYDVLEMSVSEAIHFFDGITSITRILKIMEDIGLGYIKLGQPSTTLSGGEAQRIKLASELHKISTGNTLYILDEPTTGLHFEDIKKLLKALDGLVEKGNTVLVVEHNLDVIKCADYIIDMGPLSGDKGGRVVAKGKPEDIIKVKESLTAKELKEILKPSKKKKEIIKTEETKKEENTSLIIKGANKHNLKNISLTLPKNKINVITGVSGSGKTSLAFDTIFKEGQRRFVESLSTYARRFLGRFEDANVEKIEGLAPSIAIDQKNVSRNPRSTVATVTEIYDYFRLIFARVSKPHCPHCNDKDTLKAETPSILATEIVDTMDLHKLIIISPLYHSSFNHRFTFDDKDATDIKKIIEKTREAGYVRMQINNNDYVIDDITEEEIDSLSKEEIYSVGIVIDRIVVGKDKRARIADAIERAMDLSNGVVHIKASHGIIIKESFHTKFPACLLHGILFDFEVTPRHFSFNSHWGYCEECKGLGSKPTFSIDLAIKDSTKPLFDGALDTSLHNMFSTHGKHYTDSLFRLLKRNGITKKDLYQTPFNELDKKVIDTVFFGGDYAIGNVITSWHSNNDVTSEDYSEWKDKSLGKFFVDEECSSCHGERLNEVMRAYTIQDKNISQVCAMTVEGAINFFDELPKLLTDRENTISKEAVKEINTRLSFLDKVGLNYLSLGRKYATLSGGEAQRIRLASQLGSKLTGVLYVLDEPTVGLHPRDTSHLLDTLKELRDLKNTLVIVEHDRDTMKSADNIIDMGPFAGAFGGEVVFEGKYDDILDSNNSLTGDYLSERKKVFEKTAVRNEETECIKLKNVSTNNLKNISVDIPLKKIVVVTGVSGSGKSSLIIDTLYPALKKRRLNQYSKFESAEIPSIVSDTILVDQISIVGSIRSTLVSYSKVFDKIRNIFAKTPAAKAKAFAAGRFSYNGKEGRCNICEGKGIRKIAMHFLSDMEIVCEACGGKRYNDETLSVRFKSLNIAEVLELTVDEAIEFFDFDKSITKTLSIMSEVGLGYIKLSQRLDTFSGGELQRLKLATELAKKQGDEHIVYILDEPTTGLHFDDVNKLLIALNKLVEKGHSVIIIEHNPDVIKAADYIIDLGLEGGINGGEIIAKGTVEEILEMKKGYTWKYI</sequence>
<evidence type="ECO:0000256" key="13">
    <source>
        <dbReference type="ARBA" id="ARBA00023204"/>
    </source>
</evidence>
<keyword evidence="4" id="KW-0677">Repeat</keyword>
<keyword evidence="8" id="KW-0863">Zinc-finger</keyword>
<evidence type="ECO:0000256" key="9">
    <source>
        <dbReference type="ARBA" id="ARBA00022833"/>
    </source>
</evidence>
<dbReference type="InterPro" id="IPR004602">
    <property type="entry name" value="UvrA"/>
</dbReference>
<dbReference type="PANTHER" id="PTHR43152">
    <property type="entry name" value="UVRABC SYSTEM PROTEIN A"/>
    <property type="match status" value="1"/>
</dbReference>
<evidence type="ECO:0000256" key="16">
    <source>
        <dbReference type="ARBA" id="ARBA00042156"/>
    </source>
</evidence>
<keyword evidence="2" id="KW-0963">Cytoplasm</keyword>
<evidence type="ECO:0000259" key="17">
    <source>
        <dbReference type="PROSITE" id="PS50893"/>
    </source>
</evidence>
<dbReference type="GO" id="GO:0005524">
    <property type="term" value="F:ATP binding"/>
    <property type="evidence" value="ECO:0007669"/>
    <property type="project" value="UniProtKB-KW"/>
</dbReference>
<dbReference type="InterPro" id="IPR041102">
    <property type="entry name" value="UvrA_inter"/>
</dbReference>